<comment type="caution">
    <text evidence="1">The sequence shown here is derived from an EMBL/GenBank/DDBJ whole genome shotgun (WGS) entry which is preliminary data.</text>
</comment>
<dbReference type="Proteomes" id="UP000829398">
    <property type="component" value="Chromosome 5"/>
</dbReference>
<organism evidence="1 2">
    <name type="scientific">Citrus sinensis</name>
    <name type="common">Sweet orange</name>
    <name type="synonym">Citrus aurantium var. sinensis</name>
    <dbReference type="NCBI Taxonomy" id="2711"/>
    <lineage>
        <taxon>Eukaryota</taxon>
        <taxon>Viridiplantae</taxon>
        <taxon>Streptophyta</taxon>
        <taxon>Embryophyta</taxon>
        <taxon>Tracheophyta</taxon>
        <taxon>Spermatophyta</taxon>
        <taxon>Magnoliopsida</taxon>
        <taxon>eudicotyledons</taxon>
        <taxon>Gunneridae</taxon>
        <taxon>Pentapetalae</taxon>
        <taxon>rosids</taxon>
        <taxon>malvids</taxon>
        <taxon>Sapindales</taxon>
        <taxon>Rutaceae</taxon>
        <taxon>Aurantioideae</taxon>
        <taxon>Citrus</taxon>
    </lineage>
</organism>
<proteinExistence type="predicted"/>
<gene>
    <name evidence="1" type="ORF">KPL71_015697</name>
</gene>
<evidence type="ECO:0000313" key="2">
    <source>
        <dbReference type="Proteomes" id="UP000829398"/>
    </source>
</evidence>
<dbReference type="EMBL" id="CM039174">
    <property type="protein sequence ID" value="KAH9755182.1"/>
    <property type="molecule type" value="Genomic_DNA"/>
</dbReference>
<name>A0ACB8KL39_CITSI</name>
<protein>
    <submittedName>
        <fullName evidence="1">PWWP domain-containing protein</fullName>
    </submittedName>
</protein>
<evidence type="ECO:0000313" key="1">
    <source>
        <dbReference type="EMBL" id="KAH9755182.1"/>
    </source>
</evidence>
<keyword evidence="2" id="KW-1185">Reference proteome</keyword>
<accession>A0ACB8KL39</accession>
<sequence>MISVMNSDCEFNRKSDTMIEEAEAKPRVSGEAENFSNSGMANEARVSSMVFDSVAPEGERSEEFQVRDRVSPESNSDNINNDTSSMDNKTESGVFELRASANQMDSQDGDRFEGRNDEFDDKNDTVGAKNDRTVGDAPRAEGHIEVYKSLLSEFDDYIANEKMNAGTSRALSYGFEVGDMVWGKVKSHPWWPGHIFNEGFASSSVRRTRRDGHVLVAFFGDSSYGWFDPAELIPFDAHFTEKSQQVNSRTFVKAVEEAVDEASRRRGLGLACKCRNPYNFRPTNVQGYFTVDVPDYEPGGLYSVSQIKKARDSFQPTEILSFVRQLASSPRFCDQTSIDFIKNKATVSAFRKAVFEEFDETYAQAFGVQPTRPSHDRANVLAQSAKQPTKENQGCKVISIEIPPCEMFLYACISLCAPLSGPLVIAETLGGAKSSKKSMKVKDQSKKDRYLFKRRDEPGDSRTSPISQVQAGSLSPSAVMEGSSAIAAGDFVLQKRAPVPQTSVKFEQTEFISKESASSRGDPSGKEAMTTDQASAYSSTPAIQGASLDGQSFLDTHEVKMRMAPDVALDSCVTDVSQGKAEMMVDIKNEECAKMSRAFEGFPQSEPSFSMGEEGDIGLDQVQGSRMGARPLPVGVKRSAKMNPDGKLKKPKSLKRPLGDLSSEKPMVGEQKKKKKKKELGTQPNSDHQKRSAPNSTKKSAQAGLGPSEDQQLNNQKKDGGASTSALGSVEISPGVTTVNIEVGLPQLLRDLHALALDPFHGAERNCPSTIRQCFLRFRSLVYMKSLVLSPLSDTESVEGHAAKSSSSIGTSGENVRDLPASKPIKQLARPEDPTKAGRKRLPSDRQEEIAAKRLKKINQMKSLTSEKKSSQRTLDGQRVEGKEHAAVPLPRPVKPGFAKKLEPPSRAVQPTMLVMKFPPETSLPSAAELKARFGRFGSLDQSAIRVFWKSFTCRVVFKHKADAQAAYKYANGNNTLFGNVKVRYILREVEAPAPEVPDFDKVRGDESSYETPRIKDPVADRPTPAPGLLPQPNIQLKSCLKKPASDEGGQVAMGNGTKGTARVKFMLGGEESNRGEQMMVGNRNNFNNNNNASFADGGAASSSSVAMDFNSKNFQKVVPPFSSSLGIPPHSQYAKPLYNNTHLTDVAPPRNSHNLNTPTISPPPPPPSAPSIDISQQMLSLLTRCNDVVTNVTGLLGYVPYHPL</sequence>
<reference evidence="2" key="1">
    <citation type="journal article" date="2023" name="Hortic. Res.">
        <title>A chromosome-level phased genome enabling allele-level studies in sweet orange: a case study on citrus Huanglongbing tolerance.</title>
        <authorList>
            <person name="Wu B."/>
            <person name="Yu Q."/>
            <person name="Deng Z."/>
            <person name="Duan Y."/>
            <person name="Luo F."/>
            <person name="Gmitter F. Jr."/>
        </authorList>
    </citation>
    <scope>NUCLEOTIDE SEQUENCE [LARGE SCALE GENOMIC DNA]</scope>
    <source>
        <strain evidence="2">cv. Valencia</strain>
    </source>
</reference>